<dbReference type="Proteomes" id="UP000249577">
    <property type="component" value="Unassembled WGS sequence"/>
</dbReference>
<dbReference type="GO" id="GO:0006099">
    <property type="term" value="P:tricarboxylic acid cycle"/>
    <property type="evidence" value="ECO:0007669"/>
    <property type="project" value="TreeGrafter"/>
</dbReference>
<name>A0A2W5KR32_ANCNO</name>
<evidence type="ECO:0000256" key="1">
    <source>
        <dbReference type="ARBA" id="ARBA00008571"/>
    </source>
</evidence>
<dbReference type="PANTHER" id="PTHR12469">
    <property type="entry name" value="PROTEIN EMI5 HOMOLOG, MITOCHONDRIAL"/>
    <property type="match status" value="1"/>
</dbReference>
<sequence>MTGTTRTGEGLDPSRRRALYRSWRRGTREMDLLMGRFADAEIDVFTDEEFSQFEALIEAPDRDLFAWIAEKEAIPANYDTDVFRRLKAFHEAFPTTDHIG</sequence>
<dbReference type="FunFam" id="1.10.150.250:FF:000004">
    <property type="entry name" value="Succinate dehydrogenase assembly factor 2, mitochondrial"/>
    <property type="match status" value="1"/>
</dbReference>
<evidence type="ECO:0000313" key="5">
    <source>
        <dbReference type="Proteomes" id="UP000249577"/>
    </source>
</evidence>
<dbReference type="Gene3D" id="1.10.150.250">
    <property type="entry name" value="Flavinator of succinate dehydrogenase"/>
    <property type="match status" value="1"/>
</dbReference>
<keyword evidence="3" id="KW-0143">Chaperone</keyword>
<dbReference type="InterPro" id="IPR036714">
    <property type="entry name" value="SDH_sf"/>
</dbReference>
<comment type="similarity">
    <text evidence="1">Belongs to the SdhE FAD assembly factor family.</text>
</comment>
<accession>A0A2W5KR32</accession>
<evidence type="ECO:0000313" key="4">
    <source>
        <dbReference type="EMBL" id="PZQ17868.1"/>
    </source>
</evidence>
<reference evidence="4 5" key="1">
    <citation type="submission" date="2017-08" db="EMBL/GenBank/DDBJ databases">
        <title>Infants hospitalized years apart are colonized by the same room-sourced microbial strains.</title>
        <authorList>
            <person name="Brooks B."/>
            <person name="Olm M.R."/>
            <person name="Firek B.A."/>
            <person name="Baker R."/>
            <person name="Thomas B.C."/>
            <person name="Morowitz M.J."/>
            <person name="Banfield J.F."/>
        </authorList>
    </citation>
    <scope>NUCLEOTIDE SEQUENCE [LARGE SCALE GENOMIC DNA]</scope>
    <source>
        <strain evidence="4">S2_005_003_R2_43</strain>
    </source>
</reference>
<protein>
    <recommendedName>
        <fullName evidence="2">FAD assembly factor SdhE</fullName>
    </recommendedName>
</protein>
<dbReference type="PANTHER" id="PTHR12469:SF2">
    <property type="entry name" value="SUCCINATE DEHYDROGENASE ASSEMBLY FACTOR 2, MITOCHONDRIAL"/>
    <property type="match status" value="1"/>
</dbReference>
<gene>
    <name evidence="4" type="ORF">DI565_03825</name>
</gene>
<evidence type="ECO:0000256" key="3">
    <source>
        <dbReference type="ARBA" id="ARBA00023186"/>
    </source>
</evidence>
<comment type="caution">
    <text evidence="4">The sequence shown here is derived from an EMBL/GenBank/DDBJ whole genome shotgun (WGS) entry which is preliminary data.</text>
</comment>
<evidence type="ECO:0000256" key="2">
    <source>
        <dbReference type="ARBA" id="ARBA00019418"/>
    </source>
</evidence>
<proteinExistence type="inferred from homology"/>
<dbReference type="AlphaFoldDB" id="A0A2W5KR32"/>
<dbReference type="EMBL" id="QFPN01000002">
    <property type="protein sequence ID" value="PZQ17868.1"/>
    <property type="molecule type" value="Genomic_DNA"/>
</dbReference>
<organism evidence="4 5">
    <name type="scientific">Ancylobacter novellus</name>
    <name type="common">Thiobacillus novellus</name>
    <dbReference type="NCBI Taxonomy" id="921"/>
    <lineage>
        <taxon>Bacteria</taxon>
        <taxon>Pseudomonadati</taxon>
        <taxon>Pseudomonadota</taxon>
        <taxon>Alphaproteobacteria</taxon>
        <taxon>Hyphomicrobiales</taxon>
        <taxon>Xanthobacteraceae</taxon>
        <taxon>Ancylobacter</taxon>
    </lineage>
</organism>
<dbReference type="SUPFAM" id="SSF109910">
    <property type="entry name" value="YgfY-like"/>
    <property type="match status" value="1"/>
</dbReference>
<dbReference type="Pfam" id="PF03937">
    <property type="entry name" value="Sdh5"/>
    <property type="match status" value="1"/>
</dbReference>
<dbReference type="InterPro" id="IPR005631">
    <property type="entry name" value="SDH"/>
</dbReference>